<protein>
    <submittedName>
        <fullName evidence="1">Uncharacterized protein</fullName>
    </submittedName>
</protein>
<dbReference type="EMBL" id="JAVFWL010000006">
    <property type="protein sequence ID" value="KAK6767180.1"/>
    <property type="molecule type" value="Genomic_DNA"/>
</dbReference>
<evidence type="ECO:0000313" key="1">
    <source>
        <dbReference type="EMBL" id="KAK6767180.1"/>
    </source>
</evidence>
<gene>
    <name evidence="1" type="primary">Necator_chrX.g26617</name>
    <name evidence="1" type="ORF">RB195_026449</name>
</gene>
<keyword evidence="2" id="KW-1185">Reference proteome</keyword>
<sequence>MLIYHSLLVSTNFTAGPLRGSSASPVAYDVLRSGKPQFFDIACVVGGWRRPNILFLKMFLERTQSLPQHFVHSLIGLVEEVF</sequence>
<dbReference type="Proteomes" id="UP001303046">
    <property type="component" value="Unassembled WGS sequence"/>
</dbReference>
<reference evidence="1 2" key="1">
    <citation type="submission" date="2023-08" db="EMBL/GenBank/DDBJ databases">
        <title>A Necator americanus chromosomal reference genome.</title>
        <authorList>
            <person name="Ilik V."/>
            <person name="Petrzelkova K.J."/>
            <person name="Pardy F."/>
            <person name="Fuh T."/>
            <person name="Niatou-Singa F.S."/>
            <person name="Gouil Q."/>
            <person name="Baker L."/>
            <person name="Ritchie M.E."/>
            <person name="Jex A.R."/>
            <person name="Gazzola D."/>
            <person name="Li H."/>
            <person name="Toshio Fujiwara R."/>
            <person name="Zhan B."/>
            <person name="Aroian R.V."/>
            <person name="Pafco B."/>
            <person name="Schwarz E.M."/>
        </authorList>
    </citation>
    <scope>NUCLEOTIDE SEQUENCE [LARGE SCALE GENOMIC DNA]</scope>
    <source>
        <strain evidence="1 2">Aroian</strain>
        <tissue evidence="1">Whole animal</tissue>
    </source>
</reference>
<evidence type="ECO:0000313" key="2">
    <source>
        <dbReference type="Proteomes" id="UP001303046"/>
    </source>
</evidence>
<organism evidence="1 2">
    <name type="scientific">Necator americanus</name>
    <name type="common">Human hookworm</name>
    <dbReference type="NCBI Taxonomy" id="51031"/>
    <lineage>
        <taxon>Eukaryota</taxon>
        <taxon>Metazoa</taxon>
        <taxon>Ecdysozoa</taxon>
        <taxon>Nematoda</taxon>
        <taxon>Chromadorea</taxon>
        <taxon>Rhabditida</taxon>
        <taxon>Rhabditina</taxon>
        <taxon>Rhabditomorpha</taxon>
        <taxon>Strongyloidea</taxon>
        <taxon>Ancylostomatidae</taxon>
        <taxon>Bunostominae</taxon>
        <taxon>Necator</taxon>
    </lineage>
</organism>
<proteinExistence type="predicted"/>
<accession>A0ABR1EWZ4</accession>
<comment type="caution">
    <text evidence="1">The sequence shown here is derived from an EMBL/GenBank/DDBJ whole genome shotgun (WGS) entry which is preliminary data.</text>
</comment>
<name>A0ABR1EWZ4_NECAM</name>